<dbReference type="EMBL" id="MN740779">
    <property type="protein sequence ID" value="QHU11186.1"/>
    <property type="molecule type" value="Genomic_DNA"/>
</dbReference>
<organism evidence="2">
    <name type="scientific">viral metagenome</name>
    <dbReference type="NCBI Taxonomy" id="1070528"/>
    <lineage>
        <taxon>unclassified sequences</taxon>
        <taxon>metagenomes</taxon>
        <taxon>organismal metagenomes</taxon>
    </lineage>
</organism>
<name>A0A6C0K260_9ZZZZ</name>
<protein>
    <submittedName>
        <fullName evidence="2">Uncharacterized protein</fullName>
    </submittedName>
</protein>
<accession>A0A6C0K260</accession>
<sequence>MRTNQTNRANQANRANPWLIATSLTFLWPATLFAFQGQWTLYYSNLAVVVASGLYHSTKLTPLYHLDMVAANSLAILHSIHAIQLGVPWIPVPGILYSILMFCVGHRCKQFVWNSSFVQATFWHMTMHAAVLSCAVILANADIRYTLGDNARTMVGLCPTIHHFTSELCAEHSSNGDYSANCALQSSTPPSCSLVPLCNRWSHDDL</sequence>
<keyword evidence="1" id="KW-1133">Transmembrane helix</keyword>
<evidence type="ECO:0000313" key="2">
    <source>
        <dbReference type="EMBL" id="QHU11186.1"/>
    </source>
</evidence>
<proteinExistence type="predicted"/>
<feature type="transmembrane region" description="Helical" evidence="1">
    <location>
        <begin position="18"/>
        <end position="35"/>
    </location>
</feature>
<reference evidence="2" key="1">
    <citation type="journal article" date="2020" name="Nature">
        <title>Giant virus diversity and host interactions through global metagenomics.</title>
        <authorList>
            <person name="Schulz F."/>
            <person name="Roux S."/>
            <person name="Paez-Espino D."/>
            <person name="Jungbluth S."/>
            <person name="Walsh D.A."/>
            <person name="Denef V.J."/>
            <person name="McMahon K.D."/>
            <person name="Konstantinidis K.T."/>
            <person name="Eloe-Fadrosh E.A."/>
            <person name="Kyrpides N.C."/>
            <person name="Woyke T."/>
        </authorList>
    </citation>
    <scope>NUCLEOTIDE SEQUENCE</scope>
    <source>
        <strain evidence="2">GVMAG-S-1101165-84</strain>
    </source>
</reference>
<evidence type="ECO:0000256" key="1">
    <source>
        <dbReference type="SAM" id="Phobius"/>
    </source>
</evidence>
<dbReference type="AlphaFoldDB" id="A0A6C0K260"/>
<keyword evidence="1" id="KW-0472">Membrane</keyword>
<keyword evidence="1" id="KW-0812">Transmembrane</keyword>